<evidence type="ECO:0000256" key="1">
    <source>
        <dbReference type="SAM" id="Phobius"/>
    </source>
</evidence>
<evidence type="ECO:0000313" key="4">
    <source>
        <dbReference type="Proteomes" id="UP000544090"/>
    </source>
</evidence>
<evidence type="ECO:0000259" key="2">
    <source>
        <dbReference type="Pfam" id="PF14067"/>
    </source>
</evidence>
<dbReference type="InterPro" id="IPR025902">
    <property type="entry name" value="LssY-like-C_dom"/>
</dbReference>
<keyword evidence="1" id="KW-1133">Transmembrane helix</keyword>
<dbReference type="RefSeq" id="WP_168487280.1">
    <property type="nucleotide sequence ID" value="NZ_JAAZSQ010000014.1"/>
</dbReference>
<reference evidence="3 4" key="1">
    <citation type="submission" date="2020-04" db="EMBL/GenBank/DDBJ databases">
        <title>Arthrobacter sp. nov.</title>
        <authorList>
            <person name="Liu S."/>
        </authorList>
    </citation>
    <scope>NUCLEOTIDE SEQUENCE [LARGE SCALE GENOMIC DNA]</scope>
    <source>
        <strain evidence="3 4">E918</strain>
    </source>
</reference>
<name>A0A7X6K6D8_9MICC</name>
<dbReference type="Pfam" id="PF14067">
    <property type="entry name" value="LssY_C"/>
    <property type="match status" value="1"/>
</dbReference>
<dbReference type="EMBL" id="JAAZSQ010000014">
    <property type="protein sequence ID" value="NKX55614.1"/>
    <property type="molecule type" value="Genomic_DNA"/>
</dbReference>
<sequence>MDGGDAALPAAAPARRWYRRLAGTVVLALQRLFYLATTIAAGWAVYALFVAEIDDGARQPWAFLAIWVLAAYLLLPRLNRVLTRIYLPDYFIGRTRTVDGLLGDPVNLAVIGTPEALRSAMTAAGWTEADPVTWRSSWRIVRDSLLRRSYPAAPVSPLFVFGQKQTLAFEKEVAGSPAQRHHVRYWACPPGWRLPGGFAVDLVGAATFDRRVGLSLFTFQVTHKIAEDTDRERDLVVAALRDAGAAVHIVRHFSTGYHARNGGGDAIETDGDLPIAALGPVAGSRS</sequence>
<dbReference type="AlphaFoldDB" id="A0A7X6K6D8"/>
<keyword evidence="1" id="KW-0812">Transmembrane</keyword>
<keyword evidence="1" id="KW-0472">Membrane</keyword>
<accession>A0A7X6K6D8</accession>
<feature type="transmembrane region" description="Helical" evidence="1">
    <location>
        <begin position="25"/>
        <end position="49"/>
    </location>
</feature>
<comment type="caution">
    <text evidence="3">The sequence shown here is derived from an EMBL/GenBank/DDBJ whole genome shotgun (WGS) entry which is preliminary data.</text>
</comment>
<keyword evidence="4" id="KW-1185">Reference proteome</keyword>
<protein>
    <recommendedName>
        <fullName evidence="2">LssY-like C-terminal domain-containing protein</fullName>
    </recommendedName>
</protein>
<gene>
    <name evidence="3" type="ORF">HGG74_13930</name>
</gene>
<feature type="domain" description="LssY-like C-terminal" evidence="2">
    <location>
        <begin position="85"/>
        <end position="273"/>
    </location>
</feature>
<proteinExistence type="predicted"/>
<feature type="transmembrane region" description="Helical" evidence="1">
    <location>
        <begin position="61"/>
        <end position="78"/>
    </location>
</feature>
<dbReference type="Proteomes" id="UP000544090">
    <property type="component" value="Unassembled WGS sequence"/>
</dbReference>
<evidence type="ECO:0000313" key="3">
    <source>
        <dbReference type="EMBL" id="NKX55614.1"/>
    </source>
</evidence>
<organism evidence="3 4">
    <name type="scientific">Arthrobacter mobilis</name>
    <dbReference type="NCBI Taxonomy" id="2724944"/>
    <lineage>
        <taxon>Bacteria</taxon>
        <taxon>Bacillati</taxon>
        <taxon>Actinomycetota</taxon>
        <taxon>Actinomycetes</taxon>
        <taxon>Micrococcales</taxon>
        <taxon>Micrococcaceae</taxon>
        <taxon>Arthrobacter</taxon>
    </lineage>
</organism>